<feature type="domain" description="Peptidase M50" evidence="12">
    <location>
        <begin position="8"/>
        <end position="366"/>
    </location>
</feature>
<sequence>MISPLILFLLILSLLIFIHELGHFIAARKNGVDVEEFGLGLPPRAIGKQIGRTLYSLNWLPIGGFVKIKGESLEGYDSKDESNFINKKPWQKGIILLAGVFMNFVLGIGIFYIVLAINGWKSNPILLMNDYKFKYGETIEISNIITYIGDESPAKEAGLQFGDQIKSISYAGEVKQVNAVEDIKSFLNDKDGVEVKIATTNIGTGEESEYEIVPRYNDDAGQVAMGVGLGSAVKVEYATRPQKALAGFLHSFNIISYSTNIMGNLISQSFQDKNLSSVSSGVSGPVGIFGAVKSILLYGGDKAAITILDLMGILSISLAVMNLLPIPALDGGRFLFVLYEGITKKRIPVKFEEKAHQIGFLFLMGLLIVITFKDIWQLF</sequence>
<evidence type="ECO:0000256" key="9">
    <source>
        <dbReference type="ARBA" id="ARBA00023049"/>
    </source>
</evidence>
<protein>
    <recommendedName>
        <fullName evidence="12">Peptidase M50 domain-containing protein</fullName>
    </recommendedName>
</protein>
<evidence type="ECO:0000313" key="14">
    <source>
        <dbReference type="Proteomes" id="UP000230683"/>
    </source>
</evidence>
<dbReference type="InterPro" id="IPR008915">
    <property type="entry name" value="Peptidase_M50"/>
</dbReference>
<evidence type="ECO:0000256" key="1">
    <source>
        <dbReference type="ARBA" id="ARBA00001947"/>
    </source>
</evidence>
<comment type="similarity">
    <text evidence="3">Belongs to the peptidase M50B family.</text>
</comment>
<dbReference type="SUPFAM" id="SSF50156">
    <property type="entry name" value="PDZ domain-like"/>
    <property type="match status" value="1"/>
</dbReference>
<keyword evidence="10 11" id="KW-0472">Membrane</keyword>
<dbReference type="InterPro" id="IPR004387">
    <property type="entry name" value="Pept_M50_Zn"/>
</dbReference>
<dbReference type="GO" id="GO:0004222">
    <property type="term" value="F:metalloendopeptidase activity"/>
    <property type="evidence" value="ECO:0007669"/>
    <property type="project" value="InterPro"/>
</dbReference>
<dbReference type="PANTHER" id="PTHR42837:SF2">
    <property type="entry name" value="MEMBRANE METALLOPROTEASE ARASP2, CHLOROPLASTIC-RELATED"/>
    <property type="match status" value="1"/>
</dbReference>
<keyword evidence="6" id="KW-0378">Hydrolase</keyword>
<feature type="transmembrane region" description="Helical" evidence="11">
    <location>
        <begin position="358"/>
        <end position="376"/>
    </location>
</feature>
<dbReference type="GO" id="GO:0006508">
    <property type="term" value="P:proteolysis"/>
    <property type="evidence" value="ECO:0007669"/>
    <property type="project" value="UniProtKB-KW"/>
</dbReference>
<keyword evidence="5 11" id="KW-0812">Transmembrane</keyword>
<dbReference type="Gene3D" id="2.30.42.10">
    <property type="match status" value="1"/>
</dbReference>
<evidence type="ECO:0000256" key="3">
    <source>
        <dbReference type="ARBA" id="ARBA00007931"/>
    </source>
</evidence>
<evidence type="ECO:0000259" key="12">
    <source>
        <dbReference type="Pfam" id="PF02163"/>
    </source>
</evidence>
<evidence type="ECO:0000256" key="2">
    <source>
        <dbReference type="ARBA" id="ARBA00004141"/>
    </source>
</evidence>
<evidence type="ECO:0000256" key="10">
    <source>
        <dbReference type="ARBA" id="ARBA00023136"/>
    </source>
</evidence>
<dbReference type="EMBL" id="PFWY01000057">
    <property type="protein sequence ID" value="PJA40968.1"/>
    <property type="molecule type" value="Genomic_DNA"/>
</dbReference>
<evidence type="ECO:0000313" key="13">
    <source>
        <dbReference type="EMBL" id="PJA40968.1"/>
    </source>
</evidence>
<comment type="cofactor">
    <cofactor evidence="1">
        <name>Zn(2+)</name>
        <dbReference type="ChEBI" id="CHEBI:29105"/>
    </cofactor>
</comment>
<keyword evidence="8 11" id="KW-1133">Transmembrane helix</keyword>
<evidence type="ECO:0000256" key="6">
    <source>
        <dbReference type="ARBA" id="ARBA00022801"/>
    </source>
</evidence>
<evidence type="ECO:0000256" key="4">
    <source>
        <dbReference type="ARBA" id="ARBA00022670"/>
    </source>
</evidence>
<dbReference type="GO" id="GO:0016020">
    <property type="term" value="C:membrane"/>
    <property type="evidence" value="ECO:0007669"/>
    <property type="project" value="UniProtKB-SubCell"/>
</dbReference>
<gene>
    <name evidence="13" type="ORF">CO178_01205</name>
</gene>
<keyword evidence="9" id="KW-0482">Metalloprotease</keyword>
<dbReference type="AlphaFoldDB" id="A0A2M7X4A0"/>
<keyword evidence="4" id="KW-0645">Protease</keyword>
<evidence type="ECO:0000256" key="5">
    <source>
        <dbReference type="ARBA" id="ARBA00022692"/>
    </source>
</evidence>
<evidence type="ECO:0000256" key="11">
    <source>
        <dbReference type="SAM" id="Phobius"/>
    </source>
</evidence>
<comment type="subcellular location">
    <subcellularLocation>
        <location evidence="2">Membrane</location>
        <topology evidence="2">Multi-pass membrane protein</topology>
    </subcellularLocation>
</comment>
<organism evidence="13 14">
    <name type="scientific">candidate division WWE3 bacterium CG_4_9_14_3_um_filter_34_6</name>
    <dbReference type="NCBI Taxonomy" id="1975079"/>
    <lineage>
        <taxon>Bacteria</taxon>
        <taxon>Katanobacteria</taxon>
    </lineage>
</organism>
<dbReference type="CDD" id="cd06163">
    <property type="entry name" value="S2P-M50_PDZ_RseP-like"/>
    <property type="match status" value="1"/>
</dbReference>
<feature type="transmembrane region" description="Helical" evidence="11">
    <location>
        <begin position="303"/>
        <end position="324"/>
    </location>
</feature>
<keyword evidence="7" id="KW-0862">Zinc</keyword>
<reference evidence="14" key="1">
    <citation type="submission" date="2017-09" db="EMBL/GenBank/DDBJ databases">
        <title>Depth-based differentiation of microbial function through sediment-hosted aquifers and enrichment of novel symbionts in the deep terrestrial subsurface.</title>
        <authorList>
            <person name="Probst A.J."/>
            <person name="Ladd B."/>
            <person name="Jarett J.K."/>
            <person name="Geller-Mcgrath D.E."/>
            <person name="Sieber C.M.K."/>
            <person name="Emerson J.B."/>
            <person name="Anantharaman K."/>
            <person name="Thomas B.C."/>
            <person name="Malmstrom R."/>
            <person name="Stieglmeier M."/>
            <person name="Klingl A."/>
            <person name="Woyke T."/>
            <person name="Ryan C.M."/>
            <person name="Banfield J.F."/>
        </authorList>
    </citation>
    <scope>NUCLEOTIDE SEQUENCE [LARGE SCALE GENOMIC DNA]</scope>
</reference>
<dbReference type="PANTHER" id="PTHR42837">
    <property type="entry name" value="REGULATOR OF SIGMA-E PROTEASE RSEP"/>
    <property type="match status" value="1"/>
</dbReference>
<comment type="caution">
    <text evidence="13">The sequence shown here is derived from an EMBL/GenBank/DDBJ whole genome shotgun (WGS) entry which is preliminary data.</text>
</comment>
<feature type="transmembrane region" description="Helical" evidence="11">
    <location>
        <begin position="94"/>
        <end position="117"/>
    </location>
</feature>
<evidence type="ECO:0000256" key="8">
    <source>
        <dbReference type="ARBA" id="ARBA00022989"/>
    </source>
</evidence>
<name>A0A2M7X4A0_UNCKA</name>
<dbReference type="Proteomes" id="UP000230683">
    <property type="component" value="Unassembled WGS sequence"/>
</dbReference>
<dbReference type="Pfam" id="PF02163">
    <property type="entry name" value="Peptidase_M50"/>
    <property type="match status" value="1"/>
</dbReference>
<accession>A0A2M7X4A0</accession>
<proteinExistence type="inferred from homology"/>
<evidence type="ECO:0000256" key="7">
    <source>
        <dbReference type="ARBA" id="ARBA00022833"/>
    </source>
</evidence>
<dbReference type="InterPro" id="IPR036034">
    <property type="entry name" value="PDZ_sf"/>
</dbReference>